<dbReference type="PROSITE" id="PS51257">
    <property type="entry name" value="PROKAR_LIPOPROTEIN"/>
    <property type="match status" value="1"/>
</dbReference>
<evidence type="ECO:0000313" key="2">
    <source>
        <dbReference type="Proteomes" id="UP000198984"/>
    </source>
</evidence>
<keyword evidence="2" id="KW-1185">Reference proteome</keyword>
<proteinExistence type="predicted"/>
<sequence>MQKHIHHIITYCLLLCTLAACDPREDRDMLPAPLQSKDLQFSVTQQQGHDNIVYLENKTQGIIPFWNYGTGISNKAKDTINIPFAGTYYIKFVAYSGGGPVEDSAKITVTENDPNYFSSPMWNLLTNGEAGKTWVWAMDTPGGAPYGNGSGGATAPEWWKPTPADVISWGVDKDEMTFDLKGAANYTKVTPKGTEKSLFVLDTLNKTLKILGSDISYGAKITYVVVTLNANELTLAQQGDGWRNIWMFKRKGFKY</sequence>
<reference evidence="1 2" key="1">
    <citation type="submission" date="2016-10" db="EMBL/GenBank/DDBJ databases">
        <authorList>
            <person name="de Groot N.N."/>
        </authorList>
    </citation>
    <scope>NUCLEOTIDE SEQUENCE [LARGE SCALE GENOMIC DNA]</scope>
    <source>
        <strain evidence="1 2">DSM 21039</strain>
    </source>
</reference>
<protein>
    <recommendedName>
        <fullName evidence="3">PKD domain-containing protein</fullName>
    </recommendedName>
</protein>
<dbReference type="EMBL" id="FOBB01000004">
    <property type="protein sequence ID" value="SEM47714.1"/>
    <property type="molecule type" value="Genomic_DNA"/>
</dbReference>
<dbReference type="STRING" id="573321.SAMN04488505_104506"/>
<dbReference type="RefSeq" id="WP_143081072.1">
    <property type="nucleotide sequence ID" value="NZ_FOBB01000004.1"/>
</dbReference>
<gene>
    <name evidence="1" type="ORF">SAMN04488505_104506</name>
</gene>
<accession>A0A1H7YPE7</accession>
<organism evidence="1 2">
    <name type="scientific">Chitinophaga rupis</name>
    <dbReference type="NCBI Taxonomy" id="573321"/>
    <lineage>
        <taxon>Bacteria</taxon>
        <taxon>Pseudomonadati</taxon>
        <taxon>Bacteroidota</taxon>
        <taxon>Chitinophagia</taxon>
        <taxon>Chitinophagales</taxon>
        <taxon>Chitinophagaceae</taxon>
        <taxon>Chitinophaga</taxon>
    </lineage>
</organism>
<evidence type="ECO:0000313" key="1">
    <source>
        <dbReference type="EMBL" id="SEM47714.1"/>
    </source>
</evidence>
<name>A0A1H7YPE7_9BACT</name>
<dbReference type="AlphaFoldDB" id="A0A1H7YPE7"/>
<dbReference type="Proteomes" id="UP000198984">
    <property type="component" value="Unassembled WGS sequence"/>
</dbReference>
<evidence type="ECO:0008006" key="3">
    <source>
        <dbReference type="Google" id="ProtNLM"/>
    </source>
</evidence>
<dbReference type="OrthoDB" id="646668at2"/>